<evidence type="ECO:0000256" key="3">
    <source>
        <dbReference type="ARBA" id="ARBA00022692"/>
    </source>
</evidence>
<dbReference type="STRING" id="930990.A0A067ML29"/>
<feature type="transmembrane region" description="Helical" evidence="7">
    <location>
        <begin position="313"/>
        <end position="332"/>
    </location>
</feature>
<feature type="compositionally biased region" description="Basic and acidic residues" evidence="6">
    <location>
        <begin position="1"/>
        <end position="11"/>
    </location>
</feature>
<evidence type="ECO:0000313" key="9">
    <source>
        <dbReference type="EMBL" id="KDQ16463.1"/>
    </source>
</evidence>
<keyword evidence="3 7" id="KW-0812">Transmembrane</keyword>
<dbReference type="SUPFAM" id="SSF103473">
    <property type="entry name" value="MFS general substrate transporter"/>
    <property type="match status" value="1"/>
</dbReference>
<keyword evidence="4 7" id="KW-1133">Transmembrane helix</keyword>
<feature type="transmembrane region" description="Helical" evidence="7">
    <location>
        <begin position="414"/>
        <end position="432"/>
    </location>
</feature>
<accession>A0A067ML29</accession>
<dbReference type="PROSITE" id="PS50850">
    <property type="entry name" value="MFS"/>
    <property type="match status" value="1"/>
</dbReference>
<gene>
    <name evidence="9" type="ORF">BOTBODRAFT_129843</name>
</gene>
<dbReference type="Gene3D" id="1.20.1250.20">
    <property type="entry name" value="MFS general substrate transporter like domains"/>
    <property type="match status" value="1"/>
</dbReference>
<evidence type="ECO:0000256" key="7">
    <source>
        <dbReference type="SAM" id="Phobius"/>
    </source>
</evidence>
<feature type="transmembrane region" description="Helical" evidence="7">
    <location>
        <begin position="199"/>
        <end position="221"/>
    </location>
</feature>
<dbReference type="AlphaFoldDB" id="A0A067ML29"/>
<keyword evidence="2" id="KW-0813">Transport</keyword>
<feature type="transmembrane region" description="Helical" evidence="7">
    <location>
        <begin position="376"/>
        <end position="394"/>
    </location>
</feature>
<feature type="region of interest" description="Disordered" evidence="6">
    <location>
        <begin position="1"/>
        <end position="22"/>
    </location>
</feature>
<evidence type="ECO:0000256" key="2">
    <source>
        <dbReference type="ARBA" id="ARBA00022448"/>
    </source>
</evidence>
<keyword evidence="5 7" id="KW-0472">Membrane</keyword>
<evidence type="ECO:0000256" key="1">
    <source>
        <dbReference type="ARBA" id="ARBA00004127"/>
    </source>
</evidence>
<feature type="transmembrane region" description="Helical" evidence="7">
    <location>
        <begin position="85"/>
        <end position="103"/>
    </location>
</feature>
<sequence>MSETKSHDSERCTLLASSSRPPSYYSVNPAPLDASESKVLEPSARDIRWVLAGLWSAVFLGALDGTIVATLLAPIGSDFNKAHQASYLGTSYLLSVCCFTPLYGRLSDILGRKGAMLLAISLFTIGTALCGVAPSMEALIAARAIAGMGGGGVMTVCSITTTDLIPLRKRGLYQGLGNIMYGMGAGLGGPLGGLVNDHFGWRMAFLIQVPFLVISFALVALKVNVKLPVQKRTAREKFMRIDWLGSSTLVSTVGASLLAISLKSSEGYEWSDPIVSGLLGISLVSCLAFLWVETCWAVEPVMPMKLLLQRTPLATSVANLLTSVIAYSMLYNIPLYFSAVRALTSTDSGMRLLPHSAAISCGSIFAGWYMRRTGKFWWLTVYTVLLILGANIALSMWDENTPGWHMWLDIVPGGFGSASFTTSTLIALIAAVKKEDMAVATGISYLFRTTGQVLGVSLSGAFMQAQLLSNLRERIRGPEAEEIIRQIRHSTTIIPTLSPELRKAAVDSYALSIRTVFVCQAAVAFLAFLASLPIEEFPLPGSMQEQEAQDKHRECAAPNTESAT</sequence>
<feature type="transmembrane region" description="Helical" evidence="7">
    <location>
        <begin position="115"/>
        <end position="134"/>
    </location>
</feature>
<dbReference type="EMBL" id="KL198027">
    <property type="protein sequence ID" value="KDQ16463.1"/>
    <property type="molecule type" value="Genomic_DNA"/>
</dbReference>
<feature type="transmembrane region" description="Helical" evidence="7">
    <location>
        <begin position="241"/>
        <end position="262"/>
    </location>
</feature>
<dbReference type="InterPro" id="IPR020846">
    <property type="entry name" value="MFS_dom"/>
</dbReference>
<evidence type="ECO:0000256" key="6">
    <source>
        <dbReference type="SAM" id="MobiDB-lite"/>
    </source>
</evidence>
<name>A0A067ML29_BOTB1</name>
<dbReference type="Gene3D" id="1.20.1720.10">
    <property type="entry name" value="Multidrug resistance protein D"/>
    <property type="match status" value="1"/>
</dbReference>
<dbReference type="InterPro" id="IPR036259">
    <property type="entry name" value="MFS_trans_sf"/>
</dbReference>
<dbReference type="GO" id="GO:0000329">
    <property type="term" value="C:fungal-type vacuole membrane"/>
    <property type="evidence" value="ECO:0007669"/>
    <property type="project" value="TreeGrafter"/>
</dbReference>
<feature type="transmembrane region" description="Helical" evidence="7">
    <location>
        <begin position="274"/>
        <end position="292"/>
    </location>
</feature>
<dbReference type="Proteomes" id="UP000027195">
    <property type="component" value="Unassembled WGS sequence"/>
</dbReference>
<dbReference type="InterPro" id="IPR011701">
    <property type="entry name" value="MFS"/>
</dbReference>
<keyword evidence="10" id="KW-1185">Reference proteome</keyword>
<feature type="transmembrane region" description="Helical" evidence="7">
    <location>
        <begin position="511"/>
        <end position="534"/>
    </location>
</feature>
<feature type="domain" description="Major facilitator superfamily (MFS) profile" evidence="8">
    <location>
        <begin position="50"/>
        <end position="539"/>
    </location>
</feature>
<feature type="transmembrane region" description="Helical" evidence="7">
    <location>
        <begin position="49"/>
        <end position="73"/>
    </location>
</feature>
<dbReference type="OrthoDB" id="3437016at2759"/>
<reference evidence="10" key="1">
    <citation type="journal article" date="2014" name="Proc. Natl. Acad. Sci. U.S.A.">
        <title>Extensive sampling of basidiomycete genomes demonstrates inadequacy of the white-rot/brown-rot paradigm for wood decay fungi.</title>
        <authorList>
            <person name="Riley R."/>
            <person name="Salamov A.A."/>
            <person name="Brown D.W."/>
            <person name="Nagy L.G."/>
            <person name="Floudas D."/>
            <person name="Held B.W."/>
            <person name="Levasseur A."/>
            <person name="Lombard V."/>
            <person name="Morin E."/>
            <person name="Otillar R."/>
            <person name="Lindquist E.A."/>
            <person name="Sun H."/>
            <person name="LaButti K.M."/>
            <person name="Schmutz J."/>
            <person name="Jabbour D."/>
            <person name="Luo H."/>
            <person name="Baker S.E."/>
            <person name="Pisabarro A.G."/>
            <person name="Walton J.D."/>
            <person name="Blanchette R.A."/>
            <person name="Henrissat B."/>
            <person name="Martin F."/>
            <person name="Cullen D."/>
            <person name="Hibbett D.S."/>
            <person name="Grigoriev I.V."/>
        </authorList>
    </citation>
    <scope>NUCLEOTIDE SEQUENCE [LARGE SCALE GENOMIC DNA]</scope>
    <source>
        <strain evidence="10">FD-172 SS1</strain>
    </source>
</reference>
<evidence type="ECO:0000256" key="5">
    <source>
        <dbReference type="ARBA" id="ARBA00023136"/>
    </source>
</evidence>
<dbReference type="GO" id="GO:0015174">
    <property type="term" value="F:basic amino acid transmembrane transporter activity"/>
    <property type="evidence" value="ECO:0007669"/>
    <property type="project" value="TreeGrafter"/>
</dbReference>
<dbReference type="Pfam" id="PF07690">
    <property type="entry name" value="MFS_1"/>
    <property type="match status" value="1"/>
</dbReference>
<evidence type="ECO:0000259" key="8">
    <source>
        <dbReference type="PROSITE" id="PS50850"/>
    </source>
</evidence>
<feature type="transmembrane region" description="Helical" evidence="7">
    <location>
        <begin position="140"/>
        <end position="160"/>
    </location>
</feature>
<evidence type="ECO:0000313" key="10">
    <source>
        <dbReference type="Proteomes" id="UP000027195"/>
    </source>
</evidence>
<organism evidence="9 10">
    <name type="scientific">Botryobasidium botryosum (strain FD-172 SS1)</name>
    <dbReference type="NCBI Taxonomy" id="930990"/>
    <lineage>
        <taxon>Eukaryota</taxon>
        <taxon>Fungi</taxon>
        <taxon>Dikarya</taxon>
        <taxon>Basidiomycota</taxon>
        <taxon>Agaricomycotina</taxon>
        <taxon>Agaricomycetes</taxon>
        <taxon>Cantharellales</taxon>
        <taxon>Botryobasidiaceae</taxon>
        <taxon>Botryobasidium</taxon>
    </lineage>
</organism>
<dbReference type="FunCoup" id="A0A067ML29">
    <property type="interactions" value="22"/>
</dbReference>
<dbReference type="GO" id="GO:0005886">
    <property type="term" value="C:plasma membrane"/>
    <property type="evidence" value="ECO:0007669"/>
    <property type="project" value="TreeGrafter"/>
</dbReference>
<dbReference type="PANTHER" id="PTHR23501">
    <property type="entry name" value="MAJOR FACILITATOR SUPERFAMILY"/>
    <property type="match status" value="1"/>
</dbReference>
<proteinExistence type="predicted"/>
<feature type="transmembrane region" description="Helical" evidence="7">
    <location>
        <begin position="352"/>
        <end position="369"/>
    </location>
</feature>
<feature type="transmembrane region" description="Helical" evidence="7">
    <location>
        <begin position="172"/>
        <end position="193"/>
    </location>
</feature>
<dbReference type="PANTHER" id="PTHR23501:SF191">
    <property type="entry name" value="VACUOLAR BASIC AMINO ACID TRANSPORTER 4"/>
    <property type="match status" value="1"/>
</dbReference>
<feature type="region of interest" description="Disordered" evidence="6">
    <location>
        <begin position="542"/>
        <end position="564"/>
    </location>
</feature>
<dbReference type="InParanoid" id="A0A067ML29"/>
<evidence type="ECO:0000256" key="4">
    <source>
        <dbReference type="ARBA" id="ARBA00022989"/>
    </source>
</evidence>
<comment type="subcellular location">
    <subcellularLocation>
        <location evidence="1">Endomembrane system</location>
        <topology evidence="1">Multi-pass membrane protein</topology>
    </subcellularLocation>
</comment>
<dbReference type="GO" id="GO:0012505">
    <property type="term" value="C:endomembrane system"/>
    <property type="evidence" value="ECO:0007669"/>
    <property type="project" value="UniProtKB-SubCell"/>
</dbReference>
<protein>
    <recommendedName>
        <fullName evidence="8">Major facilitator superfamily (MFS) profile domain-containing protein</fullName>
    </recommendedName>
</protein>
<dbReference type="HOGENOM" id="CLU_000960_22_3_1"/>